<name>A0ABR5J283_9ACTN</name>
<dbReference type="Pfam" id="PF23189">
    <property type="entry name" value="UPF0261_C"/>
    <property type="match status" value="1"/>
</dbReference>
<organism evidence="2 3">
    <name type="scientific">Streptomyces varsoviensis</name>
    <dbReference type="NCBI Taxonomy" id="67373"/>
    <lineage>
        <taxon>Bacteria</taxon>
        <taxon>Bacillati</taxon>
        <taxon>Actinomycetota</taxon>
        <taxon>Actinomycetes</taxon>
        <taxon>Kitasatosporales</taxon>
        <taxon>Streptomycetaceae</taxon>
        <taxon>Streptomyces</taxon>
    </lineage>
</organism>
<feature type="domain" description="UPF0261" evidence="1">
    <location>
        <begin position="2"/>
        <end position="53"/>
    </location>
</feature>
<sequence>AEGGPFHDPAADAAGLAALRRAVEGSAVELREVPAHLNDPAFAVAAAELLDRMIRTRREAEEAVDTTRP</sequence>
<dbReference type="EMBL" id="LGUT01002201">
    <property type="protein sequence ID" value="KOG87489.1"/>
    <property type="molecule type" value="Genomic_DNA"/>
</dbReference>
<dbReference type="Proteomes" id="UP000037020">
    <property type="component" value="Unassembled WGS sequence"/>
</dbReference>
<accession>A0ABR5J283</accession>
<gene>
    <name evidence="2" type="ORF">ADK38_25145</name>
</gene>
<evidence type="ECO:0000259" key="1">
    <source>
        <dbReference type="Pfam" id="PF23189"/>
    </source>
</evidence>
<reference evidence="2 3" key="1">
    <citation type="submission" date="2015-07" db="EMBL/GenBank/DDBJ databases">
        <authorList>
            <person name="Ju K.-S."/>
            <person name="Doroghazi J.R."/>
            <person name="Metcalf W.W."/>
        </authorList>
    </citation>
    <scope>NUCLEOTIDE SEQUENCE [LARGE SCALE GENOMIC DNA]</scope>
    <source>
        <strain evidence="2 3">NRRL B-3589</strain>
    </source>
</reference>
<dbReference type="InterPro" id="IPR056778">
    <property type="entry name" value="UPF0261_C"/>
</dbReference>
<comment type="caution">
    <text evidence="2">The sequence shown here is derived from an EMBL/GenBank/DDBJ whole genome shotgun (WGS) entry which is preliminary data.</text>
</comment>
<dbReference type="Gene3D" id="3.40.50.12030">
    <property type="entry name" value="Uncharacterised protein family UPF0261, NC domain"/>
    <property type="match status" value="1"/>
</dbReference>
<keyword evidence="3" id="KW-1185">Reference proteome</keyword>
<proteinExistence type="predicted"/>
<evidence type="ECO:0000313" key="2">
    <source>
        <dbReference type="EMBL" id="KOG87489.1"/>
    </source>
</evidence>
<feature type="non-terminal residue" evidence="2">
    <location>
        <position position="1"/>
    </location>
</feature>
<protein>
    <recommendedName>
        <fullName evidence="1">UPF0261 domain-containing protein</fullName>
    </recommendedName>
</protein>
<evidence type="ECO:0000313" key="3">
    <source>
        <dbReference type="Proteomes" id="UP000037020"/>
    </source>
</evidence>